<feature type="transmembrane region" description="Helical" evidence="1">
    <location>
        <begin position="31"/>
        <end position="56"/>
    </location>
</feature>
<dbReference type="RefSeq" id="WP_038671387.1">
    <property type="nucleotide sequence ID" value="NZ_HF545616.1"/>
</dbReference>
<keyword evidence="3" id="KW-1185">Reference proteome</keyword>
<evidence type="ECO:0000313" key="2">
    <source>
        <dbReference type="EMBL" id="CCO04626.1"/>
    </source>
</evidence>
<dbReference type="EMBL" id="HF545616">
    <property type="protein sequence ID" value="CCO04626.1"/>
    <property type="molecule type" value="Genomic_DNA"/>
</dbReference>
<sequence length="239" mass="26151">MKPECEKSRWEKFKDGCKKVGEWCKEHWKELVIGAICIVIGAVLTVLTGGSFLAALGIEFKAAAMAGFISGGISVMSSLIVSIFSGDSFKTILEKVLRSFVDGFASGFMWGGIFAGGAQTISAILKFSRSGTLIFGGEQLQLFKPNNFSGKTLGKIKIWSPNGLNNPNSGGTLFKIGKTFRLDFEAGKQLFHMHITYNLYNSMPNFMKSMKWIFDPAKRDVHVRLTSILGGVIGVTQKE</sequence>
<name>A0ABM9QFH3_9FIRM</name>
<evidence type="ECO:0000313" key="3">
    <source>
        <dbReference type="Proteomes" id="UP000027600"/>
    </source>
</evidence>
<protein>
    <submittedName>
        <fullName evidence="2">Uncharacterized protein</fullName>
    </submittedName>
</protein>
<keyword evidence="1" id="KW-1133">Transmembrane helix</keyword>
<accession>A0ABM9QFH3</accession>
<reference evidence="2 3" key="1">
    <citation type="journal article" date="2014" name="Int. J. Syst. Evol. Microbiol.">
        <title>Complete genome of a new Firmicutes species belonging to the dominant human colonic microbiota ('Ruminococcus bicirculans') reveals two chromosomes and a selective capacity to utilize plant glucans.</title>
        <authorList>
            <consortium name="NISC Comparative Sequencing Program"/>
            <person name="Wegmann U."/>
            <person name="Louis P."/>
            <person name="Goesmann A."/>
            <person name="Henrissat B."/>
            <person name="Duncan S.H."/>
            <person name="Flint H.J."/>
        </authorList>
    </citation>
    <scope>NUCLEOTIDE SEQUENCE [LARGE SCALE GENOMIC DNA]</scope>
    <source>
        <strain evidence="2 3">80/3</strain>
    </source>
</reference>
<keyword evidence="1" id="KW-0472">Membrane</keyword>
<gene>
    <name evidence="2" type="ORF">RBI_I00911</name>
</gene>
<evidence type="ECO:0000256" key="1">
    <source>
        <dbReference type="SAM" id="Phobius"/>
    </source>
</evidence>
<proteinExistence type="predicted"/>
<feature type="transmembrane region" description="Helical" evidence="1">
    <location>
        <begin position="63"/>
        <end position="84"/>
    </location>
</feature>
<keyword evidence="1" id="KW-0812">Transmembrane</keyword>
<organism evidence="2 3">
    <name type="scientific">Ruminococcus bicirculans</name>
    <name type="common">ex Wegman et al. 2014</name>
    <dbReference type="NCBI Taxonomy" id="1160721"/>
    <lineage>
        <taxon>Bacteria</taxon>
        <taxon>Bacillati</taxon>
        <taxon>Bacillota</taxon>
        <taxon>Clostridia</taxon>
        <taxon>Eubacteriales</taxon>
        <taxon>Oscillospiraceae</taxon>
        <taxon>Ruminococcus</taxon>
    </lineage>
</organism>
<dbReference type="Proteomes" id="UP000027600">
    <property type="component" value="Chromosome I"/>
</dbReference>
<feature type="transmembrane region" description="Helical" evidence="1">
    <location>
        <begin position="104"/>
        <end position="125"/>
    </location>
</feature>